<dbReference type="Pfam" id="PF00560">
    <property type="entry name" value="LRR_1"/>
    <property type="match status" value="2"/>
</dbReference>
<dbReference type="PANTHER" id="PTHR48059:SF4">
    <property type="entry name" value="POLYGALACTURONASE INHIBITOR 1-RELATED"/>
    <property type="match status" value="1"/>
</dbReference>
<accession>A0AAQ3TAC7</accession>
<evidence type="ECO:0000313" key="4">
    <source>
        <dbReference type="Proteomes" id="UP001341281"/>
    </source>
</evidence>
<sequence length="291" mass="30892">MGLGIAAPPYGLRRHCMWRRSRTPHLATLERVRVCGATDRGAAMCYSGSTSCGAAKRVTFAITFEKRGRSAKFVRYLHRKRAYTQTTCRYGVDCSHDDIDDLGASPSSATPTSRAPPSRGSRVSAPRQRALTFFEVPGMSGPIPSSLTTLTISRTGVPQLHELDLSFNALAGAIPPSLAAARNLTVLDLRRNRLSGAIPPLLFSGFVVHTSAGEPGVYLRALSHNNLSGGVPSRSCSWECRSWASPHCSSSTSATTSSAARSLRSSADSMPTASSTTSASAVLRLLPALPS</sequence>
<reference evidence="3 4" key="1">
    <citation type="submission" date="2024-02" db="EMBL/GenBank/DDBJ databases">
        <title>High-quality chromosome-scale genome assembly of Pensacola bahiagrass (Paspalum notatum Flugge var. saurae).</title>
        <authorList>
            <person name="Vega J.M."/>
            <person name="Podio M."/>
            <person name="Orjuela J."/>
            <person name="Siena L.A."/>
            <person name="Pessino S.C."/>
            <person name="Combes M.C."/>
            <person name="Mariac C."/>
            <person name="Albertini E."/>
            <person name="Pupilli F."/>
            <person name="Ortiz J.P.A."/>
            <person name="Leblanc O."/>
        </authorList>
    </citation>
    <scope>NUCLEOTIDE SEQUENCE [LARGE SCALE GENOMIC DNA]</scope>
    <source>
        <strain evidence="3">R1</strain>
        <tissue evidence="3">Leaf</tissue>
    </source>
</reference>
<feature type="region of interest" description="Disordered" evidence="2">
    <location>
        <begin position="102"/>
        <end position="126"/>
    </location>
</feature>
<dbReference type="PANTHER" id="PTHR48059">
    <property type="entry name" value="POLYGALACTURONASE INHIBITOR 1"/>
    <property type="match status" value="1"/>
</dbReference>
<dbReference type="SUPFAM" id="SSF52058">
    <property type="entry name" value="L domain-like"/>
    <property type="match status" value="1"/>
</dbReference>
<proteinExistence type="predicted"/>
<organism evidence="3 4">
    <name type="scientific">Paspalum notatum var. saurae</name>
    <dbReference type="NCBI Taxonomy" id="547442"/>
    <lineage>
        <taxon>Eukaryota</taxon>
        <taxon>Viridiplantae</taxon>
        <taxon>Streptophyta</taxon>
        <taxon>Embryophyta</taxon>
        <taxon>Tracheophyta</taxon>
        <taxon>Spermatophyta</taxon>
        <taxon>Magnoliopsida</taxon>
        <taxon>Liliopsida</taxon>
        <taxon>Poales</taxon>
        <taxon>Poaceae</taxon>
        <taxon>PACMAD clade</taxon>
        <taxon>Panicoideae</taxon>
        <taxon>Andropogonodae</taxon>
        <taxon>Paspaleae</taxon>
        <taxon>Paspalinae</taxon>
        <taxon>Paspalum</taxon>
    </lineage>
</organism>
<dbReference type="Gene3D" id="3.80.10.10">
    <property type="entry name" value="Ribonuclease Inhibitor"/>
    <property type="match status" value="1"/>
</dbReference>
<comment type="subcellular location">
    <subcellularLocation>
        <location evidence="1">Cell envelope</location>
    </subcellularLocation>
</comment>
<dbReference type="EMBL" id="CP144748">
    <property type="protein sequence ID" value="WVZ70199.1"/>
    <property type="molecule type" value="Genomic_DNA"/>
</dbReference>
<dbReference type="AlphaFoldDB" id="A0AAQ3TAC7"/>
<feature type="compositionally biased region" description="Low complexity" evidence="2">
    <location>
        <begin position="104"/>
        <end position="119"/>
    </location>
</feature>
<name>A0AAQ3TAC7_PASNO</name>
<dbReference type="InterPro" id="IPR001611">
    <property type="entry name" value="Leu-rich_rpt"/>
</dbReference>
<evidence type="ECO:0000256" key="2">
    <source>
        <dbReference type="SAM" id="MobiDB-lite"/>
    </source>
</evidence>
<gene>
    <name evidence="3" type="ORF">U9M48_018883</name>
</gene>
<evidence type="ECO:0000256" key="1">
    <source>
        <dbReference type="ARBA" id="ARBA00004196"/>
    </source>
</evidence>
<protein>
    <submittedName>
        <fullName evidence="3">Uncharacterized protein</fullName>
    </submittedName>
</protein>
<keyword evidence="4" id="KW-1185">Reference proteome</keyword>
<dbReference type="InterPro" id="IPR032675">
    <property type="entry name" value="LRR_dom_sf"/>
</dbReference>
<evidence type="ECO:0000313" key="3">
    <source>
        <dbReference type="EMBL" id="WVZ70199.1"/>
    </source>
</evidence>
<dbReference type="Proteomes" id="UP001341281">
    <property type="component" value="Chromosome 04"/>
</dbReference>
<dbReference type="InterPro" id="IPR051848">
    <property type="entry name" value="PGIP"/>
</dbReference>